<evidence type="ECO:0000256" key="1">
    <source>
        <dbReference type="SAM" id="Phobius"/>
    </source>
</evidence>
<evidence type="ECO:0000259" key="2">
    <source>
        <dbReference type="PROSITE" id="PS50914"/>
    </source>
</evidence>
<sequence>MSRIDFPSEPEMPANASSRWHAAFFVGLIFLAITLSACSIYKKCGLNGCAGDAGITAAVQKEFDERSELKPPNRISIQTLDHVVYLSGLVDTEFERNIAESVAHDVPGVVRVVNSIAVLGTVY</sequence>
<proteinExistence type="predicted"/>
<protein>
    <submittedName>
        <fullName evidence="3">BON domain-containing protein</fullName>
    </submittedName>
</protein>
<dbReference type="InterPro" id="IPR051686">
    <property type="entry name" value="Lipoprotein_DolP"/>
</dbReference>
<dbReference type="Pfam" id="PF04972">
    <property type="entry name" value="BON"/>
    <property type="match status" value="1"/>
</dbReference>
<feature type="transmembrane region" description="Helical" evidence="1">
    <location>
        <begin position="20"/>
        <end position="41"/>
    </location>
</feature>
<gene>
    <name evidence="3" type="ORF">ELE36_14300</name>
</gene>
<accession>A0A411HLQ7</accession>
<keyword evidence="1" id="KW-0472">Membrane</keyword>
<dbReference type="Gene3D" id="3.30.1340.30">
    <property type="match status" value="1"/>
</dbReference>
<dbReference type="KEGG" id="xbc:ELE36_14300"/>
<feature type="domain" description="BON" evidence="2">
    <location>
        <begin position="51"/>
        <end position="120"/>
    </location>
</feature>
<dbReference type="InterPro" id="IPR007055">
    <property type="entry name" value="BON_dom"/>
</dbReference>
<dbReference type="EMBL" id="CP035704">
    <property type="protein sequence ID" value="QBB71433.1"/>
    <property type="molecule type" value="Genomic_DNA"/>
</dbReference>
<name>A0A411HLQ7_9GAMM</name>
<dbReference type="PROSITE" id="PS50914">
    <property type="entry name" value="BON"/>
    <property type="match status" value="1"/>
</dbReference>
<keyword evidence="4" id="KW-1185">Reference proteome</keyword>
<dbReference type="OrthoDB" id="7360581at2"/>
<evidence type="ECO:0000313" key="4">
    <source>
        <dbReference type="Proteomes" id="UP000291562"/>
    </source>
</evidence>
<evidence type="ECO:0000313" key="3">
    <source>
        <dbReference type="EMBL" id="QBB71433.1"/>
    </source>
</evidence>
<keyword evidence="1" id="KW-1133">Transmembrane helix</keyword>
<dbReference type="PANTHER" id="PTHR34606">
    <property type="entry name" value="BON DOMAIN-CONTAINING PROTEIN"/>
    <property type="match status" value="1"/>
</dbReference>
<dbReference type="PANTHER" id="PTHR34606:SF15">
    <property type="entry name" value="BON DOMAIN-CONTAINING PROTEIN"/>
    <property type="match status" value="1"/>
</dbReference>
<dbReference type="AlphaFoldDB" id="A0A411HLQ7"/>
<dbReference type="Proteomes" id="UP000291562">
    <property type="component" value="Chromosome"/>
</dbReference>
<organism evidence="3 4">
    <name type="scientific">Pseudolysobacter antarcticus</name>
    <dbReference type="NCBI Taxonomy" id="2511995"/>
    <lineage>
        <taxon>Bacteria</taxon>
        <taxon>Pseudomonadati</taxon>
        <taxon>Pseudomonadota</taxon>
        <taxon>Gammaproteobacteria</taxon>
        <taxon>Lysobacterales</taxon>
        <taxon>Rhodanobacteraceae</taxon>
        <taxon>Pseudolysobacter</taxon>
    </lineage>
</organism>
<reference evidence="3 4" key="1">
    <citation type="submission" date="2019-01" db="EMBL/GenBank/DDBJ databases">
        <title>Pseudolysobacter antarctica gen. nov., sp. nov., isolated from Fildes Peninsula, Antarctica.</title>
        <authorList>
            <person name="Wei Z."/>
            <person name="Peng F."/>
        </authorList>
    </citation>
    <scope>NUCLEOTIDE SEQUENCE [LARGE SCALE GENOMIC DNA]</scope>
    <source>
        <strain evidence="3 4">AQ6-296</strain>
    </source>
</reference>
<keyword evidence="1" id="KW-0812">Transmembrane</keyword>